<dbReference type="Proteomes" id="UP000324282">
    <property type="component" value="Unassembled WGS sequence"/>
</dbReference>
<evidence type="ECO:0000256" key="4">
    <source>
        <dbReference type="ARBA" id="ARBA00023163"/>
    </source>
</evidence>
<evidence type="ECO:0000256" key="3">
    <source>
        <dbReference type="ARBA" id="ARBA00023125"/>
    </source>
</evidence>
<evidence type="ECO:0000313" key="7">
    <source>
        <dbReference type="Proteomes" id="UP000324282"/>
    </source>
</evidence>
<feature type="domain" description="HTH lysR-type" evidence="5">
    <location>
        <begin position="35"/>
        <end position="92"/>
    </location>
</feature>
<dbReference type="PANTHER" id="PTHR30126">
    <property type="entry name" value="HTH-TYPE TRANSCRIPTIONAL REGULATOR"/>
    <property type="match status" value="1"/>
</dbReference>
<accession>A0A5S5B6R0</accession>
<dbReference type="SUPFAM" id="SSF46785">
    <property type="entry name" value="Winged helix' DNA-binding domain"/>
    <property type="match status" value="1"/>
</dbReference>
<reference evidence="6 7" key="1">
    <citation type="submission" date="2019-07" db="EMBL/GenBank/DDBJ databases">
        <title>Deep subsurface shale carbon reservoir microbial communities from Ohio and West Virginia, USA.</title>
        <authorList>
            <person name="Wrighton K."/>
        </authorList>
    </citation>
    <scope>NUCLEOTIDE SEQUENCE [LARGE SCALE GENOMIC DNA]</scope>
    <source>
        <strain evidence="6 7">NP_8Ht</strain>
    </source>
</reference>
<keyword evidence="4" id="KW-0804">Transcription</keyword>
<name>A0A5S5B6R0_STUST</name>
<comment type="caution">
    <text evidence="6">The sequence shown here is derived from an EMBL/GenBank/DDBJ whole genome shotgun (WGS) entry which is preliminary data.</text>
</comment>
<dbReference type="Gene3D" id="1.10.10.10">
    <property type="entry name" value="Winged helix-like DNA-binding domain superfamily/Winged helix DNA-binding domain"/>
    <property type="match status" value="1"/>
</dbReference>
<evidence type="ECO:0000313" key="6">
    <source>
        <dbReference type="EMBL" id="TYP61610.1"/>
    </source>
</evidence>
<dbReference type="GO" id="GO:0003700">
    <property type="term" value="F:DNA-binding transcription factor activity"/>
    <property type="evidence" value="ECO:0007669"/>
    <property type="project" value="InterPro"/>
</dbReference>
<dbReference type="Pfam" id="PF03466">
    <property type="entry name" value="LysR_substrate"/>
    <property type="match status" value="1"/>
</dbReference>
<proteinExistence type="inferred from homology"/>
<dbReference type="InterPro" id="IPR005119">
    <property type="entry name" value="LysR_subst-bd"/>
</dbReference>
<dbReference type="GO" id="GO:0000976">
    <property type="term" value="F:transcription cis-regulatory region binding"/>
    <property type="evidence" value="ECO:0007669"/>
    <property type="project" value="TreeGrafter"/>
</dbReference>
<dbReference type="InterPro" id="IPR036390">
    <property type="entry name" value="WH_DNA-bd_sf"/>
</dbReference>
<dbReference type="Pfam" id="PF00126">
    <property type="entry name" value="HTH_1"/>
    <property type="match status" value="1"/>
</dbReference>
<dbReference type="InterPro" id="IPR036388">
    <property type="entry name" value="WH-like_DNA-bd_sf"/>
</dbReference>
<dbReference type="PRINTS" id="PR00039">
    <property type="entry name" value="HTHLYSR"/>
</dbReference>
<comment type="similarity">
    <text evidence="1">Belongs to the LysR transcriptional regulatory family.</text>
</comment>
<dbReference type="CDD" id="cd05466">
    <property type="entry name" value="PBP2_LTTR_substrate"/>
    <property type="match status" value="1"/>
</dbReference>
<dbReference type="Gene3D" id="3.40.190.290">
    <property type="match status" value="1"/>
</dbReference>
<dbReference type="PROSITE" id="PS50931">
    <property type="entry name" value="HTH_LYSR"/>
    <property type="match status" value="1"/>
</dbReference>
<dbReference type="AlphaFoldDB" id="A0A5S5B6R0"/>
<keyword evidence="3 6" id="KW-0238">DNA-binding</keyword>
<dbReference type="SUPFAM" id="SSF53850">
    <property type="entry name" value="Periplasmic binding protein-like II"/>
    <property type="match status" value="1"/>
</dbReference>
<evidence type="ECO:0000259" key="5">
    <source>
        <dbReference type="PROSITE" id="PS50931"/>
    </source>
</evidence>
<keyword evidence="2" id="KW-0805">Transcription regulation</keyword>
<dbReference type="PANTHER" id="PTHR30126:SF81">
    <property type="entry name" value="HTH-TYPE TRANSCRIPTIONAL REGULATOR ILVY"/>
    <property type="match status" value="1"/>
</dbReference>
<evidence type="ECO:0000256" key="1">
    <source>
        <dbReference type="ARBA" id="ARBA00009437"/>
    </source>
</evidence>
<sequence>MLRTYHGLLKFIFFITIIPLWNTKAKPSKPLEPDMDLANLNAFIAVAEMGSFSQAAERLHLTQPAVSKRLASLESQLNVRLFDRLGREIGLTEAGRALLPRAYQILNVLDDTRRALTNLNGDVSGRLTLATSHHIGLHRLPPLLRRFTRAYPKVNLDIRFLDSEVAYDEVLHGRAELAVITLAPQTAAPIRAVKVWEDPLDFVVAPEHPLARMGEITLADVAGYPAVFPGGNTFTHHIAQRLFEREGLTPNITMSTNYMETIKMMVSIGIAWSVLPRTMLDDQVVRLPMPGDQLARQLGYITHTERTLSNAAKAFMSLLDAD</sequence>
<dbReference type="EMBL" id="VNHQ01000014">
    <property type="protein sequence ID" value="TYP61610.1"/>
    <property type="molecule type" value="Genomic_DNA"/>
</dbReference>
<organism evidence="6 7">
    <name type="scientific">Stutzerimonas stutzeri</name>
    <name type="common">Pseudomonas stutzeri</name>
    <dbReference type="NCBI Taxonomy" id="316"/>
    <lineage>
        <taxon>Bacteria</taxon>
        <taxon>Pseudomonadati</taxon>
        <taxon>Pseudomonadota</taxon>
        <taxon>Gammaproteobacteria</taxon>
        <taxon>Pseudomonadales</taxon>
        <taxon>Pseudomonadaceae</taxon>
        <taxon>Stutzerimonas</taxon>
    </lineage>
</organism>
<dbReference type="InterPro" id="IPR000847">
    <property type="entry name" value="LysR_HTH_N"/>
</dbReference>
<dbReference type="FunFam" id="1.10.10.10:FF:000001">
    <property type="entry name" value="LysR family transcriptional regulator"/>
    <property type="match status" value="1"/>
</dbReference>
<protein>
    <submittedName>
        <fullName evidence="6">DNA-binding transcriptional LysR family regulator</fullName>
    </submittedName>
</protein>
<evidence type="ECO:0000256" key="2">
    <source>
        <dbReference type="ARBA" id="ARBA00023015"/>
    </source>
</evidence>
<gene>
    <name evidence="6" type="ORF">A9A72_124351</name>
</gene>